<gene>
    <name evidence="2" type="ORF">PBY51_008919</name>
</gene>
<dbReference type="Proteomes" id="UP001346869">
    <property type="component" value="Unassembled WGS sequence"/>
</dbReference>
<reference evidence="2 3" key="1">
    <citation type="journal article" date="2023" name="Genes (Basel)">
        <title>Chromosome-Level Genome Assembly and Circadian Gene Repertoire of the Patagonia Blennie Eleginops maclovinus-The Closest Ancestral Proxy of Antarctic Cryonotothenioids.</title>
        <authorList>
            <person name="Cheng C.C."/>
            <person name="Rivera-Colon A.G."/>
            <person name="Minhas B.F."/>
            <person name="Wilson L."/>
            <person name="Rayamajhi N."/>
            <person name="Vargas-Chacoff L."/>
            <person name="Catchen J.M."/>
        </authorList>
    </citation>
    <scope>NUCLEOTIDE SEQUENCE [LARGE SCALE GENOMIC DNA]</scope>
    <source>
        <strain evidence="2">JMC-PN-2008</strain>
    </source>
</reference>
<evidence type="ECO:0000256" key="1">
    <source>
        <dbReference type="SAM" id="MobiDB-lite"/>
    </source>
</evidence>
<proteinExistence type="predicted"/>
<dbReference type="EMBL" id="JAUZQC010000024">
    <property type="protein sequence ID" value="KAK5849267.1"/>
    <property type="molecule type" value="Genomic_DNA"/>
</dbReference>
<keyword evidence="3" id="KW-1185">Reference proteome</keyword>
<comment type="caution">
    <text evidence="2">The sequence shown here is derived from an EMBL/GenBank/DDBJ whole genome shotgun (WGS) entry which is preliminary data.</text>
</comment>
<organism evidence="2 3">
    <name type="scientific">Eleginops maclovinus</name>
    <name type="common">Patagonian blennie</name>
    <name type="synonym">Eleginus maclovinus</name>
    <dbReference type="NCBI Taxonomy" id="56733"/>
    <lineage>
        <taxon>Eukaryota</taxon>
        <taxon>Metazoa</taxon>
        <taxon>Chordata</taxon>
        <taxon>Craniata</taxon>
        <taxon>Vertebrata</taxon>
        <taxon>Euteleostomi</taxon>
        <taxon>Actinopterygii</taxon>
        <taxon>Neopterygii</taxon>
        <taxon>Teleostei</taxon>
        <taxon>Neoteleostei</taxon>
        <taxon>Acanthomorphata</taxon>
        <taxon>Eupercaria</taxon>
        <taxon>Perciformes</taxon>
        <taxon>Notothenioidei</taxon>
        <taxon>Eleginopidae</taxon>
        <taxon>Eleginops</taxon>
    </lineage>
</organism>
<dbReference type="AlphaFoldDB" id="A0AAN8ABU9"/>
<sequence length="126" mass="13952">MNNKGRYGFIWLSHTTTQAVSQSASQQSVKPPGEPAKQTDSASFRQHPELLYAGLFHFRGSPLVYFFIGKGFGCYQAVAAQYQTHVWLVNRQLAALQAPHSVQRGRARRSAAVTLIPPLSLPDSPR</sequence>
<protein>
    <submittedName>
        <fullName evidence="2">Uncharacterized protein</fullName>
    </submittedName>
</protein>
<evidence type="ECO:0000313" key="3">
    <source>
        <dbReference type="Proteomes" id="UP001346869"/>
    </source>
</evidence>
<name>A0AAN8ABU9_ELEMC</name>
<reference evidence="2 3" key="2">
    <citation type="journal article" date="2023" name="Mol. Biol. Evol.">
        <title>Genomics of Secondarily Temperate Adaptation in the Only Non-Antarctic Icefish.</title>
        <authorList>
            <person name="Rivera-Colon A.G."/>
            <person name="Rayamajhi N."/>
            <person name="Minhas B.F."/>
            <person name="Madrigal G."/>
            <person name="Bilyk K.T."/>
            <person name="Yoon V."/>
            <person name="Hune M."/>
            <person name="Gregory S."/>
            <person name="Cheng C.H.C."/>
            <person name="Catchen J.M."/>
        </authorList>
    </citation>
    <scope>NUCLEOTIDE SEQUENCE [LARGE SCALE GENOMIC DNA]</scope>
    <source>
        <strain evidence="2">JMC-PN-2008</strain>
    </source>
</reference>
<accession>A0AAN8ABU9</accession>
<evidence type="ECO:0000313" key="2">
    <source>
        <dbReference type="EMBL" id="KAK5849267.1"/>
    </source>
</evidence>
<feature type="region of interest" description="Disordered" evidence="1">
    <location>
        <begin position="21"/>
        <end position="42"/>
    </location>
</feature>